<proteinExistence type="predicted"/>
<dbReference type="EMBL" id="JACEIK010001060">
    <property type="protein sequence ID" value="MCD7465555.1"/>
    <property type="molecule type" value="Genomic_DNA"/>
</dbReference>
<name>A0ABS8T3E9_DATST</name>
<comment type="caution">
    <text evidence="1">The sequence shown here is derived from an EMBL/GenBank/DDBJ whole genome shotgun (WGS) entry which is preliminary data.</text>
</comment>
<reference evidence="1 2" key="1">
    <citation type="journal article" date="2021" name="BMC Genomics">
        <title>Datura genome reveals duplications of psychoactive alkaloid biosynthetic genes and high mutation rate following tissue culture.</title>
        <authorList>
            <person name="Rajewski A."/>
            <person name="Carter-House D."/>
            <person name="Stajich J."/>
            <person name="Litt A."/>
        </authorList>
    </citation>
    <scope>NUCLEOTIDE SEQUENCE [LARGE SCALE GENOMIC DNA]</scope>
    <source>
        <strain evidence="1">AR-01</strain>
    </source>
</reference>
<evidence type="ECO:0000313" key="1">
    <source>
        <dbReference type="EMBL" id="MCD7465555.1"/>
    </source>
</evidence>
<sequence length="195" mass="21443">AKAIQEGIIYCINNHLLPLSGNRLFGHKEDTGEGTGHPMENQYDSAADRAMRSKGDVQMWHVDLNMVLSSSLPPQRNNGDWAQGKEEWLITMDNPNILSTSSSTLQEGNNSLVPTRWVLGFGRVRCGGHKRVVMDLSVRDRKMTTWCGPVGACKAQVQYSELLVVISIGIGAKAMGSIPKSNMLHEEDVRRGIVG</sequence>
<feature type="non-terminal residue" evidence="1">
    <location>
        <position position="1"/>
    </location>
</feature>
<gene>
    <name evidence="1" type="ORF">HAX54_001553</name>
</gene>
<organism evidence="1 2">
    <name type="scientific">Datura stramonium</name>
    <name type="common">Jimsonweed</name>
    <name type="synonym">Common thornapple</name>
    <dbReference type="NCBI Taxonomy" id="4076"/>
    <lineage>
        <taxon>Eukaryota</taxon>
        <taxon>Viridiplantae</taxon>
        <taxon>Streptophyta</taxon>
        <taxon>Embryophyta</taxon>
        <taxon>Tracheophyta</taxon>
        <taxon>Spermatophyta</taxon>
        <taxon>Magnoliopsida</taxon>
        <taxon>eudicotyledons</taxon>
        <taxon>Gunneridae</taxon>
        <taxon>Pentapetalae</taxon>
        <taxon>asterids</taxon>
        <taxon>lamiids</taxon>
        <taxon>Solanales</taxon>
        <taxon>Solanaceae</taxon>
        <taxon>Solanoideae</taxon>
        <taxon>Datureae</taxon>
        <taxon>Datura</taxon>
    </lineage>
</organism>
<keyword evidence="2" id="KW-1185">Reference proteome</keyword>
<dbReference type="Proteomes" id="UP000823775">
    <property type="component" value="Unassembled WGS sequence"/>
</dbReference>
<accession>A0ABS8T3E9</accession>
<evidence type="ECO:0000313" key="2">
    <source>
        <dbReference type="Proteomes" id="UP000823775"/>
    </source>
</evidence>
<protein>
    <submittedName>
        <fullName evidence="1">Uncharacterized protein</fullName>
    </submittedName>
</protein>